<sequence>MHATIKNILELPLPPIVYQNDDVVRCIHTASGLDGTTLNEFFHHFHKQGGKTLECEVNLRNCSSWTPLMYGAYLNNLENCQLLIRKHAKVNTFNSEGKSPLSLAAVCGHEKIVQFLISCHANINNADESGKNILSQAICHRQFGVAELLLKAGANPNIPDLDGNTPTLYACKEGTDSFVMNLIDRYGGNVNHVNKAGNNGEKMAAKNMLTLKVLRKSALPGSNHTGVNLMKVTRVSTFNNQSSRPTQVKYPRDILKQIKLDHYLPNFDHFGVTSLNMFLHLRLIDLKVMEIDSDIARDKLMTLINHFGIGVHLKLDPRSDSKYKERVERKSGESQSAKQKLEAEIRRLKHENEVIHQEKINSHANIQAMENVEAQFIGQSKYLISLVGSVFRHLDSAKCKKEKKGKKGKKETNDGVPISRDIFNKFTKNLAHINNLCLPGLNQSNDEKFS</sequence>
<proteinExistence type="predicted"/>
<accession>A0AC35U1C9</accession>
<dbReference type="Proteomes" id="UP000095286">
    <property type="component" value="Unplaced"/>
</dbReference>
<name>A0AC35U1C9_9BILA</name>
<organism evidence="1 2">
    <name type="scientific">Rhabditophanes sp. KR3021</name>
    <dbReference type="NCBI Taxonomy" id="114890"/>
    <lineage>
        <taxon>Eukaryota</taxon>
        <taxon>Metazoa</taxon>
        <taxon>Ecdysozoa</taxon>
        <taxon>Nematoda</taxon>
        <taxon>Chromadorea</taxon>
        <taxon>Rhabditida</taxon>
        <taxon>Tylenchina</taxon>
        <taxon>Panagrolaimomorpha</taxon>
        <taxon>Strongyloidoidea</taxon>
        <taxon>Alloionematidae</taxon>
        <taxon>Rhabditophanes</taxon>
    </lineage>
</organism>
<evidence type="ECO:0000313" key="1">
    <source>
        <dbReference type="Proteomes" id="UP000095286"/>
    </source>
</evidence>
<dbReference type="WBParaSite" id="RSKR_0000673000.1">
    <property type="protein sequence ID" value="RSKR_0000673000.1"/>
    <property type="gene ID" value="RSKR_0000673000"/>
</dbReference>
<evidence type="ECO:0000313" key="2">
    <source>
        <dbReference type="WBParaSite" id="RSKR_0000673000.1"/>
    </source>
</evidence>
<reference evidence="2" key="1">
    <citation type="submission" date="2016-11" db="UniProtKB">
        <authorList>
            <consortium name="WormBaseParasite"/>
        </authorList>
    </citation>
    <scope>IDENTIFICATION</scope>
    <source>
        <strain evidence="2">KR3021</strain>
    </source>
</reference>
<protein>
    <submittedName>
        <fullName evidence="2">ANK_REP_REGION domain-containing protein</fullName>
    </submittedName>
</protein>